<dbReference type="Pfam" id="PF00805">
    <property type="entry name" value="Pentapeptide"/>
    <property type="match status" value="1"/>
</dbReference>
<proteinExistence type="predicted"/>
<evidence type="ECO:0000256" key="2">
    <source>
        <dbReference type="SAM" id="Phobius"/>
    </source>
</evidence>
<feature type="transmembrane region" description="Helical" evidence="2">
    <location>
        <begin position="458"/>
        <end position="481"/>
    </location>
</feature>
<keyword evidence="1" id="KW-0677">Repeat</keyword>
<name>A0A532UYD5_UNCL8</name>
<dbReference type="PANTHER" id="PTHR47485:SF1">
    <property type="entry name" value="THYLAKOID LUMENAL 17.4 KDA PROTEIN, CHLOROPLASTIC"/>
    <property type="match status" value="1"/>
</dbReference>
<dbReference type="Proteomes" id="UP000319619">
    <property type="component" value="Unassembled WGS sequence"/>
</dbReference>
<evidence type="ECO:0000256" key="1">
    <source>
        <dbReference type="ARBA" id="ARBA00022737"/>
    </source>
</evidence>
<dbReference type="Pfam" id="PF13599">
    <property type="entry name" value="Pentapeptide_4"/>
    <property type="match status" value="1"/>
</dbReference>
<reference evidence="3 4" key="1">
    <citation type="submission" date="2017-06" db="EMBL/GenBank/DDBJ databases">
        <title>Novel microbial phyla capable of carbon fixation and sulfur reduction in deep-sea sediments.</title>
        <authorList>
            <person name="Huang J."/>
            <person name="Baker B."/>
            <person name="Wang Y."/>
        </authorList>
    </citation>
    <scope>NUCLEOTIDE SEQUENCE [LARGE SCALE GENOMIC DNA]</scope>
    <source>
        <strain evidence="3">B3_LCP</strain>
    </source>
</reference>
<dbReference type="SUPFAM" id="SSF141571">
    <property type="entry name" value="Pentapeptide repeat-like"/>
    <property type="match status" value="1"/>
</dbReference>
<dbReference type="Gene3D" id="2.160.20.80">
    <property type="entry name" value="E3 ubiquitin-protein ligase SopA"/>
    <property type="match status" value="1"/>
</dbReference>
<accession>A0A532UYD5</accession>
<keyword evidence="2" id="KW-0472">Membrane</keyword>
<keyword evidence="2" id="KW-0812">Transmembrane</keyword>
<keyword evidence="2" id="KW-1133">Transmembrane helix</keyword>
<protein>
    <recommendedName>
        <fullName evidence="5">Potassium channel domain-containing protein</fullName>
    </recommendedName>
</protein>
<dbReference type="PANTHER" id="PTHR47485">
    <property type="entry name" value="THYLAKOID LUMENAL 17.4 KDA PROTEIN, CHLOROPLASTIC"/>
    <property type="match status" value="1"/>
</dbReference>
<dbReference type="EMBL" id="NJBN01000006">
    <property type="protein sequence ID" value="TKJ39950.1"/>
    <property type="molecule type" value="Genomic_DNA"/>
</dbReference>
<dbReference type="Gene3D" id="1.10.287.70">
    <property type="match status" value="1"/>
</dbReference>
<gene>
    <name evidence="3" type="ORF">CEE37_09440</name>
</gene>
<evidence type="ECO:0000313" key="4">
    <source>
        <dbReference type="Proteomes" id="UP000319619"/>
    </source>
</evidence>
<comment type="caution">
    <text evidence="3">The sequence shown here is derived from an EMBL/GenBank/DDBJ whole genome shotgun (WGS) entry which is preliminary data.</text>
</comment>
<organism evidence="3 4">
    <name type="scientific">candidate division LCP-89 bacterium B3_LCP</name>
    <dbReference type="NCBI Taxonomy" id="2012998"/>
    <lineage>
        <taxon>Bacteria</taxon>
        <taxon>Pseudomonadati</taxon>
        <taxon>Bacteria division LCP-89</taxon>
    </lineage>
</organism>
<dbReference type="AlphaFoldDB" id="A0A532UYD5"/>
<evidence type="ECO:0008006" key="5">
    <source>
        <dbReference type="Google" id="ProtNLM"/>
    </source>
</evidence>
<feature type="transmembrane region" description="Helical" evidence="2">
    <location>
        <begin position="394"/>
        <end position="412"/>
    </location>
</feature>
<sequence length="488" mass="57044">MATYTEDEIYDFWRRWDGKDQLVERIIKILKGSGFPQNIEELTNRIEEANELLFENGFTSGAKEFRLFSPSFPLANPIIPRMNLRGIHLVNKDCRNIVLAGANLEGAELIQTDLENGVLSHSFLEKSKIHHANLTRAEFYKCHLEMADFERSNCYKTIFRKSHLEGTNFYAANLVNANLQGAFLSGANFYKANMSNSYINKTWAYGVNFKGANFISADLSLMKTGALSYDFFHEECSLSDNDKEKLSRERRITDFSLNEFLTKWRNHFYYGTPLKDLLTDIKLVISFYKFRRKRKGKKIIRLRDELKVFGTKNYYCRHFGIRINLINLYNHNFHRWFLTKFIGTELDNANMVLAKDLKRYADDQQFLYMFKKRHCIIYGIWKLFSDCGGKLSVVFFWSLAFVGLFALLYGIIPSQPINPEPFFKYSENLTPFWKWIYVSFDIFSNLGIRSTYPNNPLGVILMIFESVLGFMMLGMLISVLANRFARRS</sequence>
<evidence type="ECO:0000313" key="3">
    <source>
        <dbReference type="EMBL" id="TKJ39950.1"/>
    </source>
</evidence>
<dbReference type="SUPFAM" id="SSF81324">
    <property type="entry name" value="Voltage-gated potassium channels"/>
    <property type="match status" value="1"/>
</dbReference>
<dbReference type="InterPro" id="IPR001646">
    <property type="entry name" value="5peptide_repeat"/>
</dbReference>